<sequence>MKFLNFGRIGRKLLITTSISAIVFFIYVFFSYLEIDHQFSTNARLQIEIDELQNSLHILYVSLLNQESAQSGYHLTKETTFLDSFEKSTEEYNNATDFLIGKLETQPPNIKKSIEDVIKKGQSWHEEYGAPLITMTKNGEQPTVELYKESKASFDDFRQSLHEAEIVTATLRDTYRNTYKDKISEARNRLFIISILLIILNVLIINRQTKSIIQPVLLLNNSVKAYTRKDFTVGIPPYKREDELAELIRNINTMRIELHEKFSSMESLVDLDGHTGIYNRRYFDQTLELEWANARYYSKVISLILFDIDYFKNYNDTFGHLEGDKCLKNISRKLCELYGDSSDIVARFGGEEFAIILPDQSEEVALTKAETLRKMILDLKILHPTSEVNKFVTISVGVATMTPSNGNRRSTHLISLADQALYHAKENGRNQVTQYSDITTDNSPGLKQKIVQ</sequence>
<dbReference type="SUPFAM" id="SSF158472">
    <property type="entry name" value="HAMP domain-like"/>
    <property type="match status" value="1"/>
</dbReference>
<dbReference type="Pfam" id="PF00672">
    <property type="entry name" value="HAMP"/>
    <property type="match status" value="1"/>
</dbReference>
<dbReference type="InterPro" id="IPR043128">
    <property type="entry name" value="Rev_trsase/Diguanyl_cyclase"/>
</dbReference>
<dbReference type="PANTHER" id="PTHR45138:SF9">
    <property type="entry name" value="DIGUANYLATE CYCLASE DGCM-RELATED"/>
    <property type="match status" value="1"/>
</dbReference>
<dbReference type="GO" id="GO:1902201">
    <property type="term" value="P:negative regulation of bacterial-type flagellum-dependent cell motility"/>
    <property type="evidence" value="ECO:0007669"/>
    <property type="project" value="TreeGrafter"/>
</dbReference>
<dbReference type="GO" id="GO:0052621">
    <property type="term" value="F:diguanylate cyclase activity"/>
    <property type="evidence" value="ECO:0007669"/>
    <property type="project" value="TreeGrafter"/>
</dbReference>
<dbReference type="Proteomes" id="UP000027936">
    <property type="component" value="Unassembled WGS sequence"/>
</dbReference>
<dbReference type="InterPro" id="IPR050469">
    <property type="entry name" value="Diguanylate_Cyclase"/>
</dbReference>
<reference evidence="7 8" key="1">
    <citation type="submission" date="2014-04" db="EMBL/GenBank/DDBJ databases">
        <title>Draft genome sequence of Bacillus azotoformans MEV2011, a (co-) denitrifying strain unable to grow in the presence of oxygen.</title>
        <authorList>
            <person name="Nielsen M."/>
            <person name="Schreiber L."/>
            <person name="Finster K."/>
            <person name="Schramm A."/>
        </authorList>
    </citation>
    <scope>NUCLEOTIDE SEQUENCE [LARGE SCALE GENOMIC DNA]</scope>
    <source>
        <strain evidence="7 8">MEV2011</strain>
    </source>
</reference>
<dbReference type="PROSITE" id="PS50887">
    <property type="entry name" value="GGDEF"/>
    <property type="match status" value="1"/>
</dbReference>
<name>A0A072NIE9_SCHAZ</name>
<evidence type="ECO:0000313" key="7">
    <source>
        <dbReference type="EMBL" id="KEF37281.1"/>
    </source>
</evidence>
<dbReference type="Pfam" id="PF00990">
    <property type="entry name" value="GGDEF"/>
    <property type="match status" value="1"/>
</dbReference>
<dbReference type="AlphaFoldDB" id="A0A072NIE9"/>
<feature type="domain" description="HAMP" evidence="5">
    <location>
        <begin position="210"/>
        <end position="263"/>
    </location>
</feature>
<dbReference type="PATRIC" id="fig|1348973.3.peg.3405"/>
<dbReference type="InterPro" id="IPR029787">
    <property type="entry name" value="Nucleotide_cyclase"/>
</dbReference>
<keyword evidence="4" id="KW-1133">Transmembrane helix</keyword>
<dbReference type="RefSeq" id="WP_051678266.1">
    <property type="nucleotide sequence ID" value="NZ_JJRY01000016.1"/>
</dbReference>
<keyword evidence="3 4" id="KW-0472">Membrane</keyword>
<dbReference type="OrthoDB" id="9759607at2"/>
<dbReference type="GO" id="GO:0043709">
    <property type="term" value="P:cell adhesion involved in single-species biofilm formation"/>
    <property type="evidence" value="ECO:0007669"/>
    <property type="project" value="TreeGrafter"/>
</dbReference>
<organism evidence="7 8">
    <name type="scientific">Schinkia azotoformans MEV2011</name>
    <dbReference type="NCBI Taxonomy" id="1348973"/>
    <lineage>
        <taxon>Bacteria</taxon>
        <taxon>Bacillati</taxon>
        <taxon>Bacillota</taxon>
        <taxon>Bacilli</taxon>
        <taxon>Bacillales</taxon>
        <taxon>Bacillaceae</taxon>
        <taxon>Calidifontibacillus/Schinkia group</taxon>
        <taxon>Schinkia</taxon>
    </lineage>
</organism>
<dbReference type="GO" id="GO:0005886">
    <property type="term" value="C:plasma membrane"/>
    <property type="evidence" value="ECO:0007669"/>
    <property type="project" value="UniProtKB-SubCell"/>
</dbReference>
<proteinExistence type="predicted"/>
<protein>
    <submittedName>
        <fullName evidence="7">Diguanylate cyclase (GGDEF) domain-containing protein</fullName>
    </submittedName>
</protein>
<evidence type="ECO:0000256" key="2">
    <source>
        <dbReference type="ARBA" id="ARBA00022475"/>
    </source>
</evidence>
<keyword evidence="2" id="KW-1003">Cell membrane</keyword>
<evidence type="ECO:0000259" key="5">
    <source>
        <dbReference type="PROSITE" id="PS50885"/>
    </source>
</evidence>
<feature type="domain" description="GGDEF" evidence="6">
    <location>
        <begin position="299"/>
        <end position="437"/>
    </location>
</feature>
<dbReference type="GO" id="GO:0007165">
    <property type="term" value="P:signal transduction"/>
    <property type="evidence" value="ECO:0007669"/>
    <property type="project" value="InterPro"/>
</dbReference>
<dbReference type="SMART" id="SM00267">
    <property type="entry name" value="GGDEF"/>
    <property type="match status" value="1"/>
</dbReference>
<dbReference type="InterPro" id="IPR003660">
    <property type="entry name" value="HAMP_dom"/>
</dbReference>
<evidence type="ECO:0000256" key="1">
    <source>
        <dbReference type="ARBA" id="ARBA00004236"/>
    </source>
</evidence>
<dbReference type="EMBL" id="JJRY01000016">
    <property type="protein sequence ID" value="KEF37281.1"/>
    <property type="molecule type" value="Genomic_DNA"/>
</dbReference>
<dbReference type="InterPro" id="IPR000160">
    <property type="entry name" value="GGDEF_dom"/>
</dbReference>
<keyword evidence="4" id="KW-0812">Transmembrane</keyword>
<gene>
    <name evidence="7" type="ORF">M670_03528</name>
</gene>
<evidence type="ECO:0000313" key="8">
    <source>
        <dbReference type="Proteomes" id="UP000027936"/>
    </source>
</evidence>
<evidence type="ECO:0000256" key="4">
    <source>
        <dbReference type="SAM" id="Phobius"/>
    </source>
</evidence>
<dbReference type="NCBIfam" id="TIGR00254">
    <property type="entry name" value="GGDEF"/>
    <property type="match status" value="1"/>
</dbReference>
<accession>A0A072NIE9</accession>
<dbReference type="SUPFAM" id="SSF55073">
    <property type="entry name" value="Nucleotide cyclase"/>
    <property type="match status" value="1"/>
</dbReference>
<dbReference type="CDD" id="cd06225">
    <property type="entry name" value="HAMP"/>
    <property type="match status" value="1"/>
</dbReference>
<dbReference type="Gene3D" id="6.10.340.10">
    <property type="match status" value="1"/>
</dbReference>
<comment type="subcellular location">
    <subcellularLocation>
        <location evidence="1">Cell membrane</location>
    </subcellularLocation>
</comment>
<feature type="transmembrane region" description="Helical" evidence="4">
    <location>
        <begin position="12"/>
        <end position="33"/>
    </location>
</feature>
<dbReference type="SMART" id="SM00304">
    <property type="entry name" value="HAMP"/>
    <property type="match status" value="1"/>
</dbReference>
<dbReference type="PANTHER" id="PTHR45138">
    <property type="entry name" value="REGULATORY COMPONENTS OF SENSORY TRANSDUCTION SYSTEM"/>
    <property type="match status" value="1"/>
</dbReference>
<dbReference type="PROSITE" id="PS50885">
    <property type="entry name" value="HAMP"/>
    <property type="match status" value="1"/>
</dbReference>
<evidence type="ECO:0000256" key="3">
    <source>
        <dbReference type="ARBA" id="ARBA00023136"/>
    </source>
</evidence>
<evidence type="ECO:0000259" key="6">
    <source>
        <dbReference type="PROSITE" id="PS50887"/>
    </source>
</evidence>
<dbReference type="Gene3D" id="3.30.70.270">
    <property type="match status" value="1"/>
</dbReference>
<comment type="caution">
    <text evidence="7">The sequence shown here is derived from an EMBL/GenBank/DDBJ whole genome shotgun (WGS) entry which is preliminary data.</text>
</comment>
<dbReference type="FunFam" id="3.30.70.270:FF:000001">
    <property type="entry name" value="Diguanylate cyclase domain protein"/>
    <property type="match status" value="1"/>
</dbReference>
<dbReference type="Pfam" id="PF05227">
    <property type="entry name" value="CHASE3"/>
    <property type="match status" value="1"/>
</dbReference>
<dbReference type="CDD" id="cd01949">
    <property type="entry name" value="GGDEF"/>
    <property type="match status" value="1"/>
</dbReference>
<dbReference type="InterPro" id="IPR007891">
    <property type="entry name" value="CHASE3"/>
</dbReference>